<protein>
    <recommendedName>
        <fullName evidence="1">Reverse transcriptase Ty1/copia-type domain-containing protein</fullName>
    </recommendedName>
</protein>
<dbReference type="Pfam" id="PF07727">
    <property type="entry name" value="RVT_2"/>
    <property type="match status" value="1"/>
</dbReference>
<keyword evidence="3" id="KW-1185">Reference proteome</keyword>
<dbReference type="OrthoDB" id="411615at2759"/>
<proteinExistence type="predicted"/>
<feature type="domain" description="Reverse transcriptase Ty1/copia-type" evidence="1">
    <location>
        <begin position="199"/>
        <end position="262"/>
    </location>
</feature>
<dbReference type="Proteomes" id="UP000467841">
    <property type="component" value="Unassembled WGS sequence"/>
</dbReference>
<dbReference type="AlphaFoldDB" id="A0A6D2JK56"/>
<evidence type="ECO:0000313" key="3">
    <source>
        <dbReference type="Proteomes" id="UP000467841"/>
    </source>
</evidence>
<name>A0A6D2JK56_9BRAS</name>
<comment type="caution">
    <text evidence="2">The sequence shown here is derived from an EMBL/GenBank/DDBJ whole genome shotgun (WGS) entry which is preliminary data.</text>
</comment>
<evidence type="ECO:0000259" key="1">
    <source>
        <dbReference type="Pfam" id="PF07727"/>
    </source>
</evidence>
<organism evidence="2 3">
    <name type="scientific">Microthlaspi erraticum</name>
    <dbReference type="NCBI Taxonomy" id="1685480"/>
    <lineage>
        <taxon>Eukaryota</taxon>
        <taxon>Viridiplantae</taxon>
        <taxon>Streptophyta</taxon>
        <taxon>Embryophyta</taxon>
        <taxon>Tracheophyta</taxon>
        <taxon>Spermatophyta</taxon>
        <taxon>Magnoliopsida</taxon>
        <taxon>eudicotyledons</taxon>
        <taxon>Gunneridae</taxon>
        <taxon>Pentapetalae</taxon>
        <taxon>rosids</taxon>
        <taxon>malvids</taxon>
        <taxon>Brassicales</taxon>
        <taxon>Brassicaceae</taxon>
        <taxon>Coluteocarpeae</taxon>
        <taxon>Microthlaspi</taxon>
    </lineage>
</organism>
<gene>
    <name evidence="2" type="ORF">MERR_LOCUS24494</name>
</gene>
<reference evidence="2" key="1">
    <citation type="submission" date="2020-01" db="EMBL/GenBank/DDBJ databases">
        <authorList>
            <person name="Mishra B."/>
        </authorList>
    </citation>
    <scope>NUCLEOTIDE SEQUENCE [LARGE SCALE GENOMIC DNA]</scope>
</reference>
<evidence type="ECO:0000313" key="2">
    <source>
        <dbReference type="EMBL" id="CAA7037259.1"/>
    </source>
</evidence>
<dbReference type="EMBL" id="CACVBM020001173">
    <property type="protein sequence ID" value="CAA7037259.1"/>
    <property type="molecule type" value="Genomic_DNA"/>
</dbReference>
<dbReference type="InterPro" id="IPR013103">
    <property type="entry name" value="RVT_2"/>
</dbReference>
<sequence length="265" mass="29852">MFPFAEISCENHKSDWTAMGDFDLDIDEESVPHKNIDSPIVIAEKRGNIGSPACVAETATKELVTKAEEAADLGIVNTRIIEKSDVEKVSVEEPLVTPAEVELGRGCREKQVSTRLKDFVLNTIVDPDDQTEVTVEFEDGVEGEFPLSHYLDSSKFSPSHRAFLAAITAETEPTLFRDAVVYEVWRGAMKLEIDALEENQTWELVKLPPGKRAIGCKWVYKIKYRADGSIERYKARLVVLGNRQEEDVDFKETFAPVIKMMFVCF</sequence>
<accession>A0A6D2JK56</accession>